<dbReference type="EMBL" id="JBHRXK010000009">
    <property type="protein sequence ID" value="MFC3552282.1"/>
    <property type="molecule type" value="Genomic_DNA"/>
</dbReference>
<dbReference type="PROSITE" id="PS01124">
    <property type="entry name" value="HTH_ARAC_FAMILY_2"/>
    <property type="match status" value="1"/>
</dbReference>
<dbReference type="InterPro" id="IPR009057">
    <property type="entry name" value="Homeodomain-like_sf"/>
</dbReference>
<dbReference type="InterPro" id="IPR050204">
    <property type="entry name" value="AraC_XylS_family_regulators"/>
</dbReference>
<evidence type="ECO:0000259" key="4">
    <source>
        <dbReference type="PROSITE" id="PS01124"/>
    </source>
</evidence>
<dbReference type="SMART" id="SM00342">
    <property type="entry name" value="HTH_ARAC"/>
    <property type="match status" value="1"/>
</dbReference>
<keyword evidence="3" id="KW-0804">Transcription</keyword>
<dbReference type="RefSeq" id="WP_386760044.1">
    <property type="nucleotide sequence ID" value="NZ_JBHRXK010000009.1"/>
</dbReference>
<feature type="domain" description="HTH araC/xylS-type" evidence="4">
    <location>
        <begin position="174"/>
        <end position="271"/>
    </location>
</feature>
<comment type="caution">
    <text evidence="5">The sequence shown here is derived from an EMBL/GenBank/DDBJ whole genome shotgun (WGS) entry which is preliminary data.</text>
</comment>
<sequence length="275" mass="31016">MQGVPVQFEHAQDRAEFRRPSHRAGVELYRAHIVRHAFEPHTHEAYGLGAIESGVERFRYRGSDHLAPPDSLVLMNPDALHTGRAETAGGWRYRMAYLDPAVVEEVSGERGWWFDAAVRHDPARARRVTALLDALWREREPLAFDSLLASLLTPLRDHARRARPAADEAAPRFAPVLDYLRAHLAQRLTLDELAAVAGLSPFHFLRSFRAHYHATPQQMLMALRLFDAKRRLAAGEAPAQVAAATGLSDQAHLTRAFARRYGVTPARYRQQMRNG</sequence>
<dbReference type="SUPFAM" id="SSF46689">
    <property type="entry name" value="Homeodomain-like"/>
    <property type="match status" value="2"/>
</dbReference>
<dbReference type="PANTHER" id="PTHR46796:SF2">
    <property type="entry name" value="TRANSCRIPTIONAL REGULATORY PROTEIN"/>
    <property type="match status" value="1"/>
</dbReference>
<dbReference type="Gene3D" id="1.10.10.60">
    <property type="entry name" value="Homeodomain-like"/>
    <property type="match status" value="1"/>
</dbReference>
<protein>
    <submittedName>
        <fullName evidence="5">AraC family ligand binding domain-containing protein</fullName>
    </submittedName>
</protein>
<reference evidence="6" key="1">
    <citation type="journal article" date="2019" name="Int. J. Syst. Evol. Microbiol.">
        <title>The Global Catalogue of Microorganisms (GCM) 10K type strain sequencing project: providing services to taxonomists for standard genome sequencing and annotation.</title>
        <authorList>
            <consortium name="The Broad Institute Genomics Platform"/>
            <consortium name="The Broad Institute Genome Sequencing Center for Infectious Disease"/>
            <person name="Wu L."/>
            <person name="Ma J."/>
        </authorList>
    </citation>
    <scope>NUCLEOTIDE SEQUENCE [LARGE SCALE GENOMIC DNA]</scope>
    <source>
        <strain evidence="6">KCTC 42875</strain>
    </source>
</reference>
<keyword evidence="6" id="KW-1185">Reference proteome</keyword>
<evidence type="ECO:0000256" key="2">
    <source>
        <dbReference type="ARBA" id="ARBA00023125"/>
    </source>
</evidence>
<dbReference type="InterPro" id="IPR003313">
    <property type="entry name" value="AraC-bd"/>
</dbReference>
<dbReference type="Pfam" id="PF02311">
    <property type="entry name" value="AraC_binding"/>
    <property type="match status" value="1"/>
</dbReference>
<evidence type="ECO:0000313" key="5">
    <source>
        <dbReference type="EMBL" id="MFC3552282.1"/>
    </source>
</evidence>
<dbReference type="Pfam" id="PF12833">
    <property type="entry name" value="HTH_18"/>
    <property type="match status" value="1"/>
</dbReference>
<evidence type="ECO:0000313" key="6">
    <source>
        <dbReference type="Proteomes" id="UP001595740"/>
    </source>
</evidence>
<keyword evidence="1" id="KW-0805">Transcription regulation</keyword>
<name>A0ABV7RU99_9GAMM</name>
<dbReference type="Proteomes" id="UP001595740">
    <property type="component" value="Unassembled WGS sequence"/>
</dbReference>
<proteinExistence type="predicted"/>
<evidence type="ECO:0000256" key="3">
    <source>
        <dbReference type="ARBA" id="ARBA00023163"/>
    </source>
</evidence>
<gene>
    <name evidence="5" type="ORF">ACFOLC_14855</name>
</gene>
<keyword evidence="2" id="KW-0238">DNA-binding</keyword>
<dbReference type="PANTHER" id="PTHR46796">
    <property type="entry name" value="HTH-TYPE TRANSCRIPTIONAL ACTIVATOR RHAS-RELATED"/>
    <property type="match status" value="1"/>
</dbReference>
<dbReference type="InterPro" id="IPR018060">
    <property type="entry name" value="HTH_AraC"/>
</dbReference>
<organism evidence="5 6">
    <name type="scientific">Lysobacter cavernae</name>
    <dbReference type="NCBI Taxonomy" id="1685901"/>
    <lineage>
        <taxon>Bacteria</taxon>
        <taxon>Pseudomonadati</taxon>
        <taxon>Pseudomonadota</taxon>
        <taxon>Gammaproteobacteria</taxon>
        <taxon>Lysobacterales</taxon>
        <taxon>Lysobacteraceae</taxon>
        <taxon>Lysobacter</taxon>
    </lineage>
</organism>
<dbReference type="SUPFAM" id="SSF51215">
    <property type="entry name" value="Regulatory protein AraC"/>
    <property type="match status" value="1"/>
</dbReference>
<evidence type="ECO:0000256" key="1">
    <source>
        <dbReference type="ARBA" id="ARBA00023015"/>
    </source>
</evidence>
<dbReference type="InterPro" id="IPR037923">
    <property type="entry name" value="HTH-like"/>
</dbReference>
<accession>A0ABV7RU99</accession>